<reference evidence="3" key="1">
    <citation type="journal article" date="2020" name="Stud. Mycol.">
        <title>101 Dothideomycetes genomes: a test case for predicting lifestyles and emergence of pathogens.</title>
        <authorList>
            <person name="Haridas S."/>
            <person name="Albert R."/>
            <person name="Binder M."/>
            <person name="Bloem J."/>
            <person name="Labutti K."/>
            <person name="Salamov A."/>
            <person name="Andreopoulos B."/>
            <person name="Baker S."/>
            <person name="Barry K."/>
            <person name="Bills G."/>
            <person name="Bluhm B."/>
            <person name="Cannon C."/>
            <person name="Castanera R."/>
            <person name="Culley D."/>
            <person name="Daum C."/>
            <person name="Ezra D."/>
            <person name="Gonzalez J."/>
            <person name="Henrissat B."/>
            <person name="Kuo A."/>
            <person name="Liang C."/>
            <person name="Lipzen A."/>
            <person name="Lutzoni F."/>
            <person name="Magnuson J."/>
            <person name="Mondo S."/>
            <person name="Nolan M."/>
            <person name="Ohm R."/>
            <person name="Pangilinan J."/>
            <person name="Park H.-J."/>
            <person name="Ramirez L."/>
            <person name="Alfaro M."/>
            <person name="Sun H."/>
            <person name="Tritt A."/>
            <person name="Yoshinaga Y."/>
            <person name="Zwiers L.-H."/>
            <person name="Turgeon B."/>
            <person name="Goodwin S."/>
            <person name="Spatafora J."/>
            <person name="Crous P."/>
            <person name="Grigoriev I."/>
        </authorList>
    </citation>
    <scope>NUCLEOTIDE SEQUENCE</scope>
    <source>
        <strain evidence="3">SCOH1-5</strain>
    </source>
</reference>
<feature type="transmembrane region" description="Helical" evidence="2">
    <location>
        <begin position="139"/>
        <end position="162"/>
    </location>
</feature>
<feature type="region of interest" description="Disordered" evidence="1">
    <location>
        <begin position="107"/>
        <end position="128"/>
    </location>
</feature>
<evidence type="ECO:0000256" key="2">
    <source>
        <dbReference type="SAM" id="Phobius"/>
    </source>
</evidence>
<proteinExistence type="predicted"/>
<keyword evidence="4" id="KW-1185">Reference proteome</keyword>
<keyword evidence="2" id="KW-0472">Membrane</keyword>
<dbReference type="OrthoDB" id="10369008at2759"/>
<protein>
    <recommendedName>
        <fullName evidence="5">Mid2 domain-containing protein</fullName>
    </recommendedName>
</protein>
<evidence type="ECO:0008006" key="5">
    <source>
        <dbReference type="Google" id="ProtNLM"/>
    </source>
</evidence>
<evidence type="ECO:0000313" key="3">
    <source>
        <dbReference type="EMBL" id="KAF2207581.1"/>
    </source>
</evidence>
<keyword evidence="2" id="KW-0812">Transmembrane</keyword>
<gene>
    <name evidence="3" type="ORF">CERZMDRAFT_88424</name>
</gene>
<organism evidence="3 4">
    <name type="scientific">Cercospora zeae-maydis SCOH1-5</name>
    <dbReference type="NCBI Taxonomy" id="717836"/>
    <lineage>
        <taxon>Eukaryota</taxon>
        <taxon>Fungi</taxon>
        <taxon>Dikarya</taxon>
        <taxon>Ascomycota</taxon>
        <taxon>Pezizomycotina</taxon>
        <taxon>Dothideomycetes</taxon>
        <taxon>Dothideomycetidae</taxon>
        <taxon>Mycosphaerellales</taxon>
        <taxon>Mycosphaerellaceae</taxon>
        <taxon>Cercospora</taxon>
    </lineage>
</organism>
<keyword evidence="2" id="KW-1133">Transmembrane helix</keyword>
<accession>A0A6A6F4W7</accession>
<sequence>MPSLGLMKAEAASTFAVPSTTPRPVDTITEDNPSDRPIDTIIEDSTTETSDIFSITSIDTSTVSSSESTWWFSPIWITSEWETFTVTGSFTETYIPGATEESSVHTVVTGKPTPSSASGAPQATTPSNLAETVSNHATAAIAISVGTTFPIFLGILVVWYLARRKRNAKMLDYEKPGRGMTGATETDTSPISELFEVKGAREAEDTSIVEMQVPSVELEGDSPARMAEEPVEAKTWFSETLDAVLSTD</sequence>
<evidence type="ECO:0000256" key="1">
    <source>
        <dbReference type="SAM" id="MobiDB-lite"/>
    </source>
</evidence>
<evidence type="ECO:0000313" key="4">
    <source>
        <dbReference type="Proteomes" id="UP000799539"/>
    </source>
</evidence>
<dbReference type="AlphaFoldDB" id="A0A6A6F4W7"/>
<feature type="region of interest" description="Disordered" evidence="1">
    <location>
        <begin position="15"/>
        <end position="39"/>
    </location>
</feature>
<dbReference type="EMBL" id="ML992702">
    <property type="protein sequence ID" value="KAF2207581.1"/>
    <property type="molecule type" value="Genomic_DNA"/>
</dbReference>
<dbReference type="Proteomes" id="UP000799539">
    <property type="component" value="Unassembled WGS sequence"/>
</dbReference>
<name>A0A6A6F4W7_9PEZI</name>